<dbReference type="AlphaFoldDB" id="A0A0M2Q178"/>
<evidence type="ECO:0000256" key="1">
    <source>
        <dbReference type="ARBA" id="ARBA00004141"/>
    </source>
</evidence>
<sequence>MVPAWIGIAIVATAVAIALNRLPQQDSQWFFRLRRPPWLTFEGAIPFIWIFILICGIISASFTWADTAHWIWRWCLMAGYLGLEVAVMAYTPVMCKLRSLTWGTLIGGGGFLWGCILASQVVGQSPRAVLLLLPYLLWSPVGTFVTWQMIPLNPGKA</sequence>
<dbReference type="STRING" id="317619.GCA_000332315_04502"/>
<dbReference type="RefSeq" id="WP_017714587.1">
    <property type="nucleotide sequence ID" value="NZ_KB235944.1"/>
</dbReference>
<name>A0A0M2Q178_PROHO</name>
<dbReference type="EMBL" id="AJTX02000003">
    <property type="protein sequence ID" value="KKJ00719.1"/>
    <property type="molecule type" value="Genomic_DNA"/>
</dbReference>
<feature type="transmembrane region" description="Helical" evidence="6">
    <location>
        <begin position="128"/>
        <end position="147"/>
    </location>
</feature>
<organism evidence="7 8">
    <name type="scientific">Prochlorothrix hollandica PCC 9006 = CALU 1027</name>
    <dbReference type="NCBI Taxonomy" id="317619"/>
    <lineage>
        <taxon>Bacteria</taxon>
        <taxon>Bacillati</taxon>
        <taxon>Cyanobacteriota</taxon>
        <taxon>Cyanophyceae</taxon>
        <taxon>Prochlorotrichales</taxon>
        <taxon>Prochlorotrichaceae</taxon>
        <taxon>Prochlorothrix</taxon>
    </lineage>
</organism>
<evidence type="ECO:0000256" key="4">
    <source>
        <dbReference type="ARBA" id="ARBA00022989"/>
    </source>
</evidence>
<dbReference type="InterPro" id="IPR038330">
    <property type="entry name" value="TspO/MBR-related_sf"/>
</dbReference>
<keyword evidence="4 6" id="KW-1133">Transmembrane helix</keyword>
<evidence type="ECO:0000256" key="3">
    <source>
        <dbReference type="ARBA" id="ARBA00022692"/>
    </source>
</evidence>
<comment type="subcellular location">
    <subcellularLocation>
        <location evidence="1">Membrane</location>
        <topology evidence="1">Multi-pass membrane protein</topology>
    </subcellularLocation>
</comment>
<dbReference type="Gene3D" id="1.20.1260.100">
    <property type="entry name" value="TspO/MBR protein"/>
    <property type="match status" value="1"/>
</dbReference>
<keyword evidence="5 6" id="KW-0472">Membrane</keyword>
<accession>A0A0M2Q178</accession>
<evidence type="ECO:0000256" key="5">
    <source>
        <dbReference type="ARBA" id="ARBA00023136"/>
    </source>
</evidence>
<evidence type="ECO:0000313" key="7">
    <source>
        <dbReference type="EMBL" id="KKJ00719.1"/>
    </source>
</evidence>
<feature type="transmembrane region" description="Helical" evidence="6">
    <location>
        <begin position="102"/>
        <end position="122"/>
    </location>
</feature>
<dbReference type="GO" id="GO:0016020">
    <property type="term" value="C:membrane"/>
    <property type="evidence" value="ECO:0007669"/>
    <property type="project" value="UniProtKB-SubCell"/>
</dbReference>
<dbReference type="OrthoDB" id="529996at2"/>
<proteinExistence type="inferred from homology"/>
<dbReference type="eggNOG" id="COG3476">
    <property type="taxonomic scope" value="Bacteria"/>
</dbReference>
<evidence type="ECO:0000313" key="8">
    <source>
        <dbReference type="Proteomes" id="UP000034681"/>
    </source>
</evidence>
<comment type="similarity">
    <text evidence="2">Belongs to the TspO/BZRP family.</text>
</comment>
<gene>
    <name evidence="7" type="ORF">PROH_05420</name>
</gene>
<feature type="transmembrane region" description="Helical" evidence="6">
    <location>
        <begin position="44"/>
        <end position="65"/>
    </location>
</feature>
<dbReference type="Proteomes" id="UP000034681">
    <property type="component" value="Unassembled WGS sequence"/>
</dbReference>
<keyword evidence="3 6" id="KW-0812">Transmembrane</keyword>
<protein>
    <submittedName>
        <fullName evidence="7">TspO/MBR-like protein</fullName>
    </submittedName>
</protein>
<evidence type="ECO:0000256" key="6">
    <source>
        <dbReference type="SAM" id="Phobius"/>
    </source>
</evidence>
<dbReference type="Pfam" id="PF03073">
    <property type="entry name" value="TspO_MBR"/>
    <property type="match status" value="1"/>
</dbReference>
<feature type="transmembrane region" description="Helical" evidence="6">
    <location>
        <begin position="71"/>
        <end position="90"/>
    </location>
</feature>
<comment type="caution">
    <text evidence="7">The sequence shown here is derived from an EMBL/GenBank/DDBJ whole genome shotgun (WGS) entry which is preliminary data.</text>
</comment>
<dbReference type="InterPro" id="IPR004307">
    <property type="entry name" value="TspO_MBR"/>
</dbReference>
<keyword evidence="8" id="KW-1185">Reference proteome</keyword>
<evidence type="ECO:0000256" key="2">
    <source>
        <dbReference type="ARBA" id="ARBA00007524"/>
    </source>
</evidence>
<reference evidence="7" key="1">
    <citation type="submission" date="2012-04" db="EMBL/GenBank/DDBJ databases">
        <authorList>
            <person name="Borisov I.G."/>
            <person name="Ivanikova N.V."/>
            <person name="Pinevich A.V."/>
        </authorList>
    </citation>
    <scope>NUCLEOTIDE SEQUENCE</scope>
    <source>
        <strain evidence="7">CALU 1027</strain>
    </source>
</reference>
<feature type="transmembrane region" description="Helical" evidence="6">
    <location>
        <begin position="6"/>
        <end position="23"/>
    </location>
</feature>